<accession>A0A2P2G0S8</accession>
<evidence type="ECO:0008006" key="4">
    <source>
        <dbReference type="Google" id="ProtNLM"/>
    </source>
</evidence>
<keyword evidence="3" id="KW-1185">Reference proteome</keyword>
<comment type="caution">
    <text evidence="2">The sequence shown here is derived from an EMBL/GenBank/DDBJ whole genome shotgun (WGS) entry which is preliminary data.</text>
</comment>
<dbReference type="PROSITE" id="PS51257">
    <property type="entry name" value="PROKAR_LIPOPROTEIN"/>
    <property type="match status" value="1"/>
</dbReference>
<dbReference type="InterPro" id="IPR029046">
    <property type="entry name" value="LolA/LolB/LppX"/>
</dbReference>
<feature type="chain" id="PRO_5038442857" description="Lipoprotein" evidence="1">
    <location>
        <begin position="22"/>
        <end position="264"/>
    </location>
</feature>
<dbReference type="Gene3D" id="2.50.20.20">
    <property type="match status" value="1"/>
</dbReference>
<gene>
    <name evidence="2" type="ORF">BB31_02420</name>
</gene>
<evidence type="ECO:0000256" key="1">
    <source>
        <dbReference type="SAM" id="SignalP"/>
    </source>
</evidence>
<keyword evidence="1" id="KW-0732">Signal</keyword>
<dbReference type="SUPFAM" id="SSF89392">
    <property type="entry name" value="Prokaryotic lipoproteins and lipoprotein localization factors"/>
    <property type="match status" value="1"/>
</dbReference>
<sequence>MRRTALSTVVLVLGALLGACDGGAVSFADARALADGATSATDGKAAKFVTEVTAGTMRSKSQGQARVAGTGTALAMTTDFLGEPLELRLVDKIVFAKVPEAAREDVPGGKPWVKVSPDGADPFSQVAGGSIDQLAKQNDPGRSLDQVRKAGTLVESGHTELDGVPSERYRLDVDMAALGGDLPAGLSAEAIGGLRGKLGKIPMEIWLDDAHRPLRIVLDLAPVLAASGVPDSAMARIVTRYSEWDTQADIQAPPPEEIGEIPAG</sequence>
<organism evidence="2 3">
    <name type="scientific">Amycolatopsis lurida NRRL 2430</name>
    <dbReference type="NCBI Taxonomy" id="1460371"/>
    <lineage>
        <taxon>Bacteria</taxon>
        <taxon>Bacillati</taxon>
        <taxon>Actinomycetota</taxon>
        <taxon>Actinomycetes</taxon>
        <taxon>Pseudonocardiales</taxon>
        <taxon>Pseudonocardiaceae</taxon>
        <taxon>Amycolatopsis</taxon>
    </lineage>
</organism>
<evidence type="ECO:0000313" key="3">
    <source>
        <dbReference type="Proteomes" id="UP000256220"/>
    </source>
</evidence>
<reference evidence="2 3" key="1">
    <citation type="journal article" date="2014" name="Genome Announc.">
        <title>Draft Genome Sequence of Amycolatopsis lurida NRRL 2430, Producer of the Glycopeptide Family Antibiotic Ristocetin.</title>
        <authorList>
            <person name="Kwun M.J."/>
            <person name="Hong H.J."/>
        </authorList>
    </citation>
    <scope>NUCLEOTIDE SEQUENCE [LARGE SCALE GENOMIC DNA]</scope>
    <source>
        <strain evidence="2 3">NRRL 2430</strain>
    </source>
</reference>
<name>A0A2P2G0S8_AMYLU</name>
<evidence type="ECO:0000313" key="2">
    <source>
        <dbReference type="EMBL" id="KFU82566.1"/>
    </source>
</evidence>
<protein>
    <recommendedName>
        <fullName evidence="4">Lipoprotein</fullName>
    </recommendedName>
</protein>
<dbReference type="RefSeq" id="WP_034305190.1">
    <property type="nucleotide sequence ID" value="NZ_JFBM01000002.1"/>
</dbReference>
<dbReference type="AlphaFoldDB" id="A0A2P2G0S8"/>
<proteinExistence type="predicted"/>
<dbReference type="EMBL" id="JFBM01000002">
    <property type="protein sequence ID" value="KFU82566.1"/>
    <property type="molecule type" value="Genomic_DNA"/>
</dbReference>
<feature type="signal peptide" evidence="1">
    <location>
        <begin position="1"/>
        <end position="21"/>
    </location>
</feature>
<dbReference type="Proteomes" id="UP000256220">
    <property type="component" value="Unassembled WGS sequence"/>
</dbReference>